<sequence length="97" mass="11162">MTERQTGEKIAAVFAKEFFEALRRDENEYTVKYYSIRSIQKQNRRVSSITIVSLIAACLGKNSFSSGITVPYYKCLCFANPYNRESEDQTGVTKMRI</sequence>
<proteinExistence type="predicted"/>
<accession>A0A8X6XD96</accession>
<evidence type="ECO:0000313" key="1">
    <source>
        <dbReference type="EMBL" id="GFY51253.1"/>
    </source>
</evidence>
<protein>
    <submittedName>
        <fullName evidence="1">Uncharacterized protein</fullName>
    </submittedName>
</protein>
<gene>
    <name evidence="1" type="ORF">TNIN_386731</name>
</gene>
<name>A0A8X6XD96_9ARAC</name>
<organism evidence="1 2">
    <name type="scientific">Trichonephila inaurata madagascariensis</name>
    <dbReference type="NCBI Taxonomy" id="2747483"/>
    <lineage>
        <taxon>Eukaryota</taxon>
        <taxon>Metazoa</taxon>
        <taxon>Ecdysozoa</taxon>
        <taxon>Arthropoda</taxon>
        <taxon>Chelicerata</taxon>
        <taxon>Arachnida</taxon>
        <taxon>Araneae</taxon>
        <taxon>Araneomorphae</taxon>
        <taxon>Entelegynae</taxon>
        <taxon>Araneoidea</taxon>
        <taxon>Nephilidae</taxon>
        <taxon>Trichonephila</taxon>
        <taxon>Trichonephila inaurata</taxon>
    </lineage>
</organism>
<evidence type="ECO:0000313" key="2">
    <source>
        <dbReference type="Proteomes" id="UP000886998"/>
    </source>
</evidence>
<keyword evidence="2" id="KW-1185">Reference proteome</keyword>
<comment type="caution">
    <text evidence="1">The sequence shown here is derived from an EMBL/GenBank/DDBJ whole genome shotgun (WGS) entry which is preliminary data.</text>
</comment>
<dbReference type="Proteomes" id="UP000886998">
    <property type="component" value="Unassembled WGS sequence"/>
</dbReference>
<dbReference type="AlphaFoldDB" id="A0A8X6XD96"/>
<dbReference type="EMBL" id="BMAV01007971">
    <property type="protein sequence ID" value="GFY51253.1"/>
    <property type="molecule type" value="Genomic_DNA"/>
</dbReference>
<reference evidence="1" key="1">
    <citation type="submission" date="2020-08" db="EMBL/GenBank/DDBJ databases">
        <title>Multicomponent nature underlies the extraordinary mechanical properties of spider dragline silk.</title>
        <authorList>
            <person name="Kono N."/>
            <person name="Nakamura H."/>
            <person name="Mori M."/>
            <person name="Yoshida Y."/>
            <person name="Ohtoshi R."/>
            <person name="Malay A.D."/>
            <person name="Moran D.A.P."/>
            <person name="Tomita M."/>
            <person name="Numata K."/>
            <person name="Arakawa K."/>
        </authorList>
    </citation>
    <scope>NUCLEOTIDE SEQUENCE</scope>
</reference>